<proteinExistence type="predicted"/>
<gene>
    <name evidence="1" type="ORF">ALO81_100399</name>
</gene>
<dbReference type="InterPro" id="IPR029044">
    <property type="entry name" value="Nucleotide-diphossugar_trans"/>
</dbReference>
<dbReference type="PATRIC" id="fig|86840.3.peg.270"/>
<keyword evidence="1" id="KW-0808">Transferase</keyword>
<dbReference type="Proteomes" id="UP000050564">
    <property type="component" value="Unassembled WGS sequence"/>
</dbReference>
<comment type="caution">
    <text evidence="1">The sequence shown here is derived from an EMBL/GenBank/DDBJ whole genome shotgun (WGS) entry which is preliminary data.</text>
</comment>
<evidence type="ECO:0000313" key="1">
    <source>
        <dbReference type="EMBL" id="KPW67634.1"/>
    </source>
</evidence>
<dbReference type="Gene3D" id="3.90.550.10">
    <property type="entry name" value="Spore Coat Polysaccharide Biosynthesis Protein SpsA, Chain A"/>
    <property type="match status" value="1"/>
</dbReference>
<evidence type="ECO:0000313" key="2">
    <source>
        <dbReference type="Proteomes" id="UP000050564"/>
    </source>
</evidence>
<reference evidence="1 2" key="1">
    <citation type="submission" date="2015-09" db="EMBL/GenBank/DDBJ databases">
        <title>Genome announcement of multiple Pseudomonas syringae strains.</title>
        <authorList>
            <person name="Thakur S."/>
            <person name="Wang P.W."/>
            <person name="Gong Y."/>
            <person name="Weir B.S."/>
            <person name="Guttman D.S."/>
        </authorList>
    </citation>
    <scope>NUCLEOTIDE SEQUENCE [LARGE SCALE GENOMIC DNA]</scope>
    <source>
        <strain evidence="1 2">ICMP2823</strain>
    </source>
</reference>
<sequence length="290" mass="32588">MRLLTQAINNQAQAIESQRITMIDGQKVGCGIVTYNRPALLKKLYDSLPADLIDSIVIINDGDVYPEHAAYDSDVLFNNESNLGVGKSKNRALSRLLDAGCEHLFLIEDDIYIKNPEVFELYILTSTLTGIQHLNYSQHGLMNKTATGEANPVCKIDYGNGINLPLYRHCVGAFSYYSRRSLEAAGLMDETYHNAFEHVDHTLSIINQNMHPPFWFFADIDNSEAYLGDELWTLAKSTISSDARHRKNALDAIEHFTLKHGCEPVKHPLASNEELMDSLNSIKRNFGLNI</sequence>
<dbReference type="SUPFAM" id="SSF53448">
    <property type="entry name" value="Nucleotide-diphospho-sugar transferases"/>
    <property type="match status" value="1"/>
</dbReference>
<dbReference type="GO" id="GO:0016740">
    <property type="term" value="F:transferase activity"/>
    <property type="evidence" value="ECO:0007669"/>
    <property type="project" value="UniProtKB-KW"/>
</dbReference>
<protein>
    <submittedName>
        <fullName evidence="1">Glycosyltransferase, subfamily GT2</fullName>
    </submittedName>
</protein>
<dbReference type="EMBL" id="LJPX01000507">
    <property type="protein sequence ID" value="KPW67634.1"/>
    <property type="molecule type" value="Genomic_DNA"/>
</dbReference>
<dbReference type="AlphaFoldDB" id="A0A0P9N901"/>
<name>A0A0P9N901_PSECA</name>
<organism evidence="1 2">
    <name type="scientific">Pseudomonas cannabina</name>
    <dbReference type="NCBI Taxonomy" id="86840"/>
    <lineage>
        <taxon>Bacteria</taxon>
        <taxon>Pseudomonadati</taxon>
        <taxon>Pseudomonadota</taxon>
        <taxon>Gammaproteobacteria</taxon>
        <taxon>Pseudomonadales</taxon>
        <taxon>Pseudomonadaceae</taxon>
        <taxon>Pseudomonas</taxon>
    </lineage>
</organism>
<accession>A0A0P9N901</accession>